<proteinExistence type="predicted"/>
<dbReference type="EMBL" id="KQ435757">
    <property type="protein sequence ID" value="KOX75876.1"/>
    <property type="molecule type" value="Genomic_DNA"/>
</dbReference>
<organism evidence="1 2">
    <name type="scientific">Melipona quadrifasciata</name>
    <dbReference type="NCBI Taxonomy" id="166423"/>
    <lineage>
        <taxon>Eukaryota</taxon>
        <taxon>Metazoa</taxon>
        <taxon>Ecdysozoa</taxon>
        <taxon>Arthropoda</taxon>
        <taxon>Hexapoda</taxon>
        <taxon>Insecta</taxon>
        <taxon>Pterygota</taxon>
        <taxon>Neoptera</taxon>
        <taxon>Endopterygota</taxon>
        <taxon>Hymenoptera</taxon>
        <taxon>Apocrita</taxon>
        <taxon>Aculeata</taxon>
        <taxon>Apoidea</taxon>
        <taxon>Anthophila</taxon>
        <taxon>Apidae</taxon>
        <taxon>Melipona</taxon>
    </lineage>
</organism>
<dbReference type="AlphaFoldDB" id="A0A0M9A3T2"/>
<evidence type="ECO:0000313" key="1">
    <source>
        <dbReference type="EMBL" id="KOX75876.1"/>
    </source>
</evidence>
<protein>
    <submittedName>
        <fullName evidence="1">Uncharacterized protein</fullName>
    </submittedName>
</protein>
<keyword evidence="2" id="KW-1185">Reference proteome</keyword>
<dbReference type="OrthoDB" id="8194935at2759"/>
<gene>
    <name evidence="1" type="ORF">WN51_13361</name>
</gene>
<accession>A0A0M9A3T2</accession>
<reference evidence="1 2" key="1">
    <citation type="submission" date="2015-07" db="EMBL/GenBank/DDBJ databases">
        <title>The genome of Melipona quadrifasciata.</title>
        <authorList>
            <person name="Pan H."/>
            <person name="Kapheim K."/>
        </authorList>
    </citation>
    <scope>NUCLEOTIDE SEQUENCE [LARGE SCALE GENOMIC DNA]</scope>
    <source>
        <strain evidence="1">0111107301</strain>
        <tissue evidence="1">Whole body</tissue>
    </source>
</reference>
<name>A0A0M9A3T2_9HYME</name>
<dbReference type="Proteomes" id="UP000053105">
    <property type="component" value="Unassembled WGS sequence"/>
</dbReference>
<sequence>MCGALARSLLKSTRTITATEAIASFNPDHSSQFTIHAENTRLDNISLPSIPLPRFSGRYEDWPLDMRLNMPLKPYPDFSVRKSEGISLSHCQSMNRVEVDLYFHIDVWADRTRKSLQQNEKYISYG</sequence>
<evidence type="ECO:0000313" key="2">
    <source>
        <dbReference type="Proteomes" id="UP000053105"/>
    </source>
</evidence>